<accession>A0A7Y4EZ69</accession>
<proteinExistence type="predicted"/>
<dbReference type="Proteomes" id="UP000054316">
    <property type="component" value="Unassembled WGS sequence"/>
</dbReference>
<evidence type="ECO:0000313" key="6">
    <source>
        <dbReference type="Proteomes" id="UP000532247"/>
    </source>
</evidence>
<reference evidence="3 6" key="2">
    <citation type="submission" date="2019-09" db="EMBL/GenBank/DDBJ databases">
        <title>Draft genome sequencing and comparative genomics of hatchery-associated Vibrios.</title>
        <authorList>
            <person name="Kehlet-Delgado H."/>
            <person name="Mueller R.S."/>
        </authorList>
    </citation>
    <scope>NUCLEOTIDE SEQUENCE [LARGE SCALE GENOMIC DNA]</scope>
    <source>
        <strain evidence="3 6">081416A</strain>
    </source>
</reference>
<dbReference type="EMBL" id="LOSN02000001">
    <property type="protein sequence ID" value="PNP27918.1"/>
    <property type="molecule type" value="Genomic_DNA"/>
</dbReference>
<reference evidence="4 5" key="1">
    <citation type="submission" date="2017-12" db="EMBL/GenBank/DDBJ databases">
        <title>FDA dAtabase for Regulatory Grade micrObial Sequences (FDA-ARGOS): Supporting development and validation of Infectious Disease Dx tests.</title>
        <authorList>
            <person name="Hoffmann M."/>
            <person name="Allard M."/>
            <person name="Evans P."/>
            <person name="Brown E."/>
            <person name="Tallon L.J."/>
            <person name="Sadzewicz L."/>
            <person name="Sengamalay N."/>
            <person name="Ott S."/>
            <person name="Godinez A."/>
            <person name="Nagaraj S."/>
            <person name="Vavikolanu K."/>
            <person name="Aluvathingal J."/>
            <person name="Nadendla S."/>
            <person name="Hobson J."/>
            <person name="Sichtig H."/>
        </authorList>
    </citation>
    <scope>NUCLEOTIDE SEQUENCE [LARGE SCALE GENOMIC DNA]</scope>
    <source>
        <strain evidence="5">ATCC 17749</strain>
        <strain evidence="4">FDAARGOS_97</strain>
    </source>
</reference>
<sequence>MMAYKHFIRELLGLAIVVSVVFGVLGVMLELFALTALWEHQQTIADVFFHESLYFIVFLIPPYFLWKLINRPELVSADQAYLAMKLEAESRQ</sequence>
<dbReference type="Proteomes" id="UP000532247">
    <property type="component" value="Unassembled WGS sequence"/>
</dbReference>
<evidence type="ECO:0000313" key="3">
    <source>
        <dbReference type="EMBL" id="NOI09163.1"/>
    </source>
</evidence>
<reference evidence="2" key="3">
    <citation type="submission" date="2019-11" db="EMBL/GenBank/DDBJ databases">
        <authorList>
            <consortium name="PulseNet: The National Subtyping Network for Foodborne Disease Surveillance"/>
            <person name="Tarr C.L."/>
            <person name="Trees E."/>
            <person name="Katz L.S."/>
            <person name="Carleton-Romer H.A."/>
            <person name="Stroika S."/>
            <person name="Kucerova Z."/>
            <person name="Roache K.F."/>
            <person name="Sabol A.L."/>
            <person name="Besser J."/>
            <person name="Gerner-Smidt P."/>
        </authorList>
    </citation>
    <scope>NUCLEOTIDE SEQUENCE</scope>
    <source>
        <strain evidence="2">PNUSAV001129</strain>
    </source>
</reference>
<feature type="transmembrane region" description="Helical" evidence="1">
    <location>
        <begin position="47"/>
        <end position="66"/>
    </location>
</feature>
<protein>
    <submittedName>
        <fullName evidence="3">D-fructose-6-phosphate amidotransferase</fullName>
    </submittedName>
</protein>
<name>A0A7Y4EZ69_VIBAL</name>
<dbReference type="EMBL" id="VTYF01000004">
    <property type="protein sequence ID" value="NOI09163.1"/>
    <property type="molecule type" value="Genomic_DNA"/>
</dbReference>
<gene>
    <name evidence="4" type="ORF">AL553_004975</name>
    <name evidence="3" type="ORF">F0254_09830</name>
    <name evidence="2" type="ORF">GHY86_04420</name>
</gene>
<keyword evidence="3" id="KW-0808">Transferase</keyword>
<comment type="caution">
    <text evidence="3">The sequence shown here is derived from an EMBL/GenBank/DDBJ whole genome shotgun (WGS) entry which is preliminary data.</text>
</comment>
<dbReference type="AlphaFoldDB" id="A0A7Y4EZ69"/>
<organism evidence="3 6">
    <name type="scientific">Vibrio alginolyticus</name>
    <dbReference type="NCBI Taxonomy" id="663"/>
    <lineage>
        <taxon>Bacteria</taxon>
        <taxon>Pseudomonadati</taxon>
        <taxon>Pseudomonadota</taxon>
        <taxon>Gammaproteobacteria</taxon>
        <taxon>Vibrionales</taxon>
        <taxon>Vibrionaceae</taxon>
        <taxon>Vibrio</taxon>
    </lineage>
</organism>
<evidence type="ECO:0000313" key="2">
    <source>
        <dbReference type="EMBL" id="EGQ9134401.1"/>
    </source>
</evidence>
<evidence type="ECO:0000256" key="1">
    <source>
        <dbReference type="SAM" id="Phobius"/>
    </source>
</evidence>
<keyword evidence="1" id="KW-0472">Membrane</keyword>
<feature type="transmembrane region" description="Helical" evidence="1">
    <location>
        <begin position="12"/>
        <end position="35"/>
    </location>
</feature>
<keyword evidence="1" id="KW-1133">Transmembrane helix</keyword>
<dbReference type="Proteomes" id="UP000714625">
    <property type="component" value="Unassembled WGS sequence"/>
</dbReference>
<dbReference type="EMBL" id="AAXMUW010000006">
    <property type="protein sequence ID" value="EGQ9134401.1"/>
    <property type="molecule type" value="Genomic_DNA"/>
</dbReference>
<evidence type="ECO:0000313" key="5">
    <source>
        <dbReference type="Proteomes" id="UP000054316"/>
    </source>
</evidence>
<evidence type="ECO:0000313" key="4">
    <source>
        <dbReference type="EMBL" id="PNP27918.1"/>
    </source>
</evidence>
<keyword evidence="1" id="KW-0812">Transmembrane</keyword>
<keyword evidence="5" id="KW-1185">Reference proteome</keyword>
<dbReference type="GO" id="GO:0016740">
    <property type="term" value="F:transferase activity"/>
    <property type="evidence" value="ECO:0007669"/>
    <property type="project" value="UniProtKB-KW"/>
</dbReference>